<dbReference type="InterPro" id="IPR051315">
    <property type="entry name" value="Bact_Chemotaxis_CheA"/>
</dbReference>
<dbReference type="SUPFAM" id="SSF55874">
    <property type="entry name" value="ATPase domain of HSP90 chaperone/DNA topoisomerase II/histidine kinase"/>
    <property type="match status" value="1"/>
</dbReference>
<sequence length="136" mass="14603">MDVVRNEVRQLGGSVDIQSVRGQGVRFTLRLPQTLAVTQAVFVQIGETTFAVPVASVSGIGRLSRERFEAADSSYRYSGEDYPLYDLGTLVGLAPARADGQDQVPLLLVRAGDLRAAVAIDQVSTVPPSPAMAAWW</sequence>
<dbReference type="GO" id="GO:0007165">
    <property type="term" value="P:signal transduction"/>
    <property type="evidence" value="ECO:0007669"/>
    <property type="project" value="InterPro"/>
</dbReference>
<dbReference type="PROSITE" id="PS50851">
    <property type="entry name" value="CHEW"/>
    <property type="match status" value="1"/>
</dbReference>
<dbReference type="EC" id="2.7.13.3" evidence="2"/>
<evidence type="ECO:0000256" key="1">
    <source>
        <dbReference type="ARBA" id="ARBA00000085"/>
    </source>
</evidence>
<dbReference type="PANTHER" id="PTHR43395:SF8">
    <property type="entry name" value="HISTIDINE KINASE"/>
    <property type="match status" value="1"/>
</dbReference>
<comment type="caution">
    <text evidence="4">The sequence shown here is derived from an EMBL/GenBank/DDBJ whole genome shotgun (WGS) entry which is preliminary data.</text>
</comment>
<evidence type="ECO:0000313" key="5">
    <source>
        <dbReference type="Proteomes" id="UP000716291"/>
    </source>
</evidence>
<dbReference type="GO" id="GO:0006935">
    <property type="term" value="P:chemotaxis"/>
    <property type="evidence" value="ECO:0007669"/>
    <property type="project" value="InterPro"/>
</dbReference>
<dbReference type="Pfam" id="PF01584">
    <property type="entry name" value="CheW"/>
    <property type="match status" value="1"/>
</dbReference>
<dbReference type="Gene3D" id="3.30.565.10">
    <property type="entry name" value="Histidine kinase-like ATPase, C-terminal domain"/>
    <property type="match status" value="1"/>
</dbReference>
<dbReference type="GO" id="GO:0004673">
    <property type="term" value="F:protein histidine kinase activity"/>
    <property type="evidence" value="ECO:0007669"/>
    <property type="project" value="UniProtKB-EC"/>
</dbReference>
<dbReference type="PANTHER" id="PTHR43395">
    <property type="entry name" value="SENSOR HISTIDINE KINASE CHEA"/>
    <property type="match status" value="1"/>
</dbReference>
<dbReference type="InterPro" id="IPR036890">
    <property type="entry name" value="HATPase_C_sf"/>
</dbReference>
<dbReference type="InterPro" id="IPR036061">
    <property type="entry name" value="CheW-like_dom_sf"/>
</dbReference>
<gene>
    <name evidence="4" type="ORF">G6F64_014237</name>
</gene>
<dbReference type="AlphaFoldDB" id="A0A9P7BJS6"/>
<evidence type="ECO:0000256" key="2">
    <source>
        <dbReference type="ARBA" id="ARBA00012438"/>
    </source>
</evidence>
<accession>A0A9P7BJS6</accession>
<dbReference type="EMBL" id="JAANQT010007663">
    <property type="protein sequence ID" value="KAG1285861.1"/>
    <property type="molecule type" value="Genomic_DNA"/>
</dbReference>
<comment type="catalytic activity">
    <reaction evidence="1">
        <text>ATP + protein L-histidine = ADP + protein N-phospho-L-histidine.</text>
        <dbReference type="EC" id="2.7.13.3"/>
    </reaction>
</comment>
<feature type="domain" description="CheW-like" evidence="3">
    <location>
        <begin position="37"/>
        <end position="136"/>
    </location>
</feature>
<dbReference type="Proteomes" id="UP000716291">
    <property type="component" value="Unassembled WGS sequence"/>
</dbReference>
<keyword evidence="5" id="KW-1185">Reference proteome</keyword>
<evidence type="ECO:0000313" key="4">
    <source>
        <dbReference type="EMBL" id="KAG1285861.1"/>
    </source>
</evidence>
<organism evidence="4 5">
    <name type="scientific">Rhizopus oryzae</name>
    <name type="common">Mucormycosis agent</name>
    <name type="synonym">Rhizopus arrhizus var. delemar</name>
    <dbReference type="NCBI Taxonomy" id="64495"/>
    <lineage>
        <taxon>Eukaryota</taxon>
        <taxon>Fungi</taxon>
        <taxon>Fungi incertae sedis</taxon>
        <taxon>Mucoromycota</taxon>
        <taxon>Mucoromycotina</taxon>
        <taxon>Mucoromycetes</taxon>
        <taxon>Mucorales</taxon>
        <taxon>Mucorineae</taxon>
        <taxon>Rhizopodaceae</taxon>
        <taxon>Rhizopus</taxon>
    </lineage>
</organism>
<evidence type="ECO:0000259" key="3">
    <source>
        <dbReference type="PROSITE" id="PS50851"/>
    </source>
</evidence>
<reference evidence="4" key="1">
    <citation type="journal article" date="2020" name="Microb. Genom.">
        <title>Genetic diversity of clinical and environmental Mucorales isolates obtained from an investigation of mucormycosis cases among solid organ transplant recipients.</title>
        <authorList>
            <person name="Nguyen M.H."/>
            <person name="Kaul D."/>
            <person name="Muto C."/>
            <person name="Cheng S.J."/>
            <person name="Richter R.A."/>
            <person name="Bruno V.M."/>
            <person name="Liu G."/>
            <person name="Beyhan S."/>
            <person name="Sundermann A.J."/>
            <person name="Mounaud S."/>
            <person name="Pasculle A.W."/>
            <person name="Nierman W.C."/>
            <person name="Driscoll E."/>
            <person name="Cumbie R."/>
            <person name="Clancy C.J."/>
            <person name="Dupont C.L."/>
        </authorList>
    </citation>
    <scope>NUCLEOTIDE SEQUENCE</scope>
    <source>
        <strain evidence="4">GL11</strain>
    </source>
</reference>
<dbReference type="SUPFAM" id="SSF50341">
    <property type="entry name" value="CheW-like"/>
    <property type="match status" value="1"/>
</dbReference>
<dbReference type="InterPro" id="IPR002545">
    <property type="entry name" value="CheW-lke_dom"/>
</dbReference>
<proteinExistence type="predicted"/>
<name>A0A9P7BJS6_RHIOR</name>
<protein>
    <recommendedName>
        <fullName evidence="2">histidine kinase</fullName>
        <ecNumber evidence="2">2.7.13.3</ecNumber>
    </recommendedName>
</protein>